<protein>
    <recommendedName>
        <fullName evidence="3">Spindle pole body component</fullName>
    </recommendedName>
</protein>
<dbReference type="AlphaFoldDB" id="A0A397F696"/>
<evidence type="ECO:0000313" key="2">
    <source>
        <dbReference type="Proteomes" id="UP000266196"/>
    </source>
</evidence>
<comment type="caution">
    <text evidence="1">The sequence shown here is derived from an EMBL/GenBank/DDBJ whole genome shotgun (WGS) entry which is preliminary data.</text>
</comment>
<reference evidence="1 2" key="1">
    <citation type="submission" date="2018-08" db="EMBL/GenBank/DDBJ databases">
        <title>Aphanomyces genome sequencing and annotation.</title>
        <authorList>
            <person name="Minardi D."/>
            <person name="Oidtmann B."/>
            <person name="Van Der Giezen M."/>
            <person name="Studholme D.J."/>
        </authorList>
    </citation>
    <scope>NUCLEOTIDE SEQUENCE [LARGE SCALE GENOMIC DNA]</scope>
    <source>
        <strain evidence="1 2">197901</strain>
    </source>
</reference>
<sequence>LEGIEPVYALPTVLTDVVVPVSTLHLYVTLHKHLFQLKAIAVSMQSVRRVLRTHHTIVARSGHLMLHVHATIQACLSRVMLVVEVVQNNGTRAMALKRALGHMADTAQGVDGTLRALCDELRRSSAPAAQVLKTCHRGGLME</sequence>
<feature type="non-terminal residue" evidence="1">
    <location>
        <position position="1"/>
    </location>
</feature>
<organism evidence="1 2">
    <name type="scientific">Aphanomyces astaci</name>
    <name type="common">Crayfish plague agent</name>
    <dbReference type="NCBI Taxonomy" id="112090"/>
    <lineage>
        <taxon>Eukaryota</taxon>
        <taxon>Sar</taxon>
        <taxon>Stramenopiles</taxon>
        <taxon>Oomycota</taxon>
        <taxon>Saprolegniomycetes</taxon>
        <taxon>Saprolegniales</taxon>
        <taxon>Verrucalvaceae</taxon>
        <taxon>Aphanomyces</taxon>
    </lineage>
</organism>
<name>A0A397F696_APHAT</name>
<dbReference type="Proteomes" id="UP000266196">
    <property type="component" value="Unassembled WGS sequence"/>
</dbReference>
<dbReference type="EMBL" id="QUTE01011738">
    <property type="protein sequence ID" value="RHZ08963.1"/>
    <property type="molecule type" value="Genomic_DNA"/>
</dbReference>
<gene>
    <name evidence="1" type="ORF">DYB31_005912</name>
</gene>
<evidence type="ECO:0000313" key="1">
    <source>
        <dbReference type="EMBL" id="RHZ08963.1"/>
    </source>
</evidence>
<evidence type="ECO:0008006" key="3">
    <source>
        <dbReference type="Google" id="ProtNLM"/>
    </source>
</evidence>
<proteinExistence type="predicted"/>
<accession>A0A397F696</accession>
<dbReference type="VEuPathDB" id="FungiDB:H257_13533"/>